<evidence type="ECO:0000313" key="2">
    <source>
        <dbReference type="EMBL" id="WXB11911.1"/>
    </source>
</evidence>
<keyword evidence="1" id="KW-0472">Membrane</keyword>
<sequence length="267" mass="28280">MLHSRKEFGAAARQFALADQLVPNDFVLADAIDSSVAADEPALGSMLVARAARNPQNAELQHASRKAKEKFYGRAGRIEIRCPQHCEAEIDGKPLDPSDEGWLTAGPHTISLITNSYPGYRDEHHVEITSAGATSVVLRPPTPVAQPKRAERHGPSPVWFWIGAGTTAVLAGGAVLSWFDTKGTHRDFLDQGCAQKTSDDCNRKADDGKGSLLRTNILLGGAIASAALTAAVGIFLVDWKPRGGDSALRPELTVGPQGAGAALRGGF</sequence>
<keyword evidence="3" id="KW-1185">Reference proteome</keyword>
<keyword evidence="1" id="KW-0812">Transmembrane</keyword>
<evidence type="ECO:0008006" key="4">
    <source>
        <dbReference type="Google" id="ProtNLM"/>
    </source>
</evidence>
<reference evidence="2 3" key="1">
    <citation type="submission" date="2021-12" db="EMBL/GenBank/DDBJ databases">
        <title>Discovery of the Pendulisporaceae a myxobacterial family with distinct sporulation behavior and unique specialized metabolism.</title>
        <authorList>
            <person name="Garcia R."/>
            <person name="Popoff A."/>
            <person name="Bader C.D."/>
            <person name="Loehr J."/>
            <person name="Walesch S."/>
            <person name="Walt C."/>
            <person name="Boldt J."/>
            <person name="Bunk B."/>
            <person name="Haeckl F.J.F.P.J."/>
            <person name="Gunesch A.P."/>
            <person name="Birkelbach J."/>
            <person name="Nuebel U."/>
            <person name="Pietschmann T."/>
            <person name="Bach T."/>
            <person name="Mueller R."/>
        </authorList>
    </citation>
    <scope>NUCLEOTIDE SEQUENCE [LARGE SCALE GENOMIC DNA]</scope>
    <source>
        <strain evidence="2 3">MSr11954</strain>
    </source>
</reference>
<gene>
    <name evidence="2" type="ORF">LZC94_29150</name>
</gene>
<keyword evidence="1" id="KW-1133">Transmembrane helix</keyword>
<evidence type="ECO:0000256" key="1">
    <source>
        <dbReference type="SAM" id="Phobius"/>
    </source>
</evidence>
<accession>A0ABZ2LQ66</accession>
<protein>
    <recommendedName>
        <fullName evidence="4">PEGA domain-containing protein</fullName>
    </recommendedName>
</protein>
<dbReference type="RefSeq" id="WP_394821527.1">
    <property type="nucleotide sequence ID" value="NZ_CP089984.1"/>
</dbReference>
<feature type="transmembrane region" description="Helical" evidence="1">
    <location>
        <begin position="158"/>
        <end position="179"/>
    </location>
</feature>
<name>A0ABZ2LQ66_9BACT</name>
<feature type="transmembrane region" description="Helical" evidence="1">
    <location>
        <begin position="217"/>
        <end position="239"/>
    </location>
</feature>
<dbReference type="Proteomes" id="UP001370348">
    <property type="component" value="Chromosome"/>
</dbReference>
<evidence type="ECO:0000313" key="3">
    <source>
        <dbReference type="Proteomes" id="UP001370348"/>
    </source>
</evidence>
<proteinExistence type="predicted"/>
<organism evidence="2 3">
    <name type="scientific">Pendulispora albinea</name>
    <dbReference type="NCBI Taxonomy" id="2741071"/>
    <lineage>
        <taxon>Bacteria</taxon>
        <taxon>Pseudomonadati</taxon>
        <taxon>Myxococcota</taxon>
        <taxon>Myxococcia</taxon>
        <taxon>Myxococcales</taxon>
        <taxon>Sorangiineae</taxon>
        <taxon>Pendulisporaceae</taxon>
        <taxon>Pendulispora</taxon>
    </lineage>
</organism>
<dbReference type="EMBL" id="CP089984">
    <property type="protein sequence ID" value="WXB11911.1"/>
    <property type="molecule type" value="Genomic_DNA"/>
</dbReference>